<dbReference type="CDD" id="cd00761">
    <property type="entry name" value="Glyco_tranf_GTA_type"/>
    <property type="match status" value="1"/>
</dbReference>
<keyword evidence="4" id="KW-0808">Transferase</keyword>
<feature type="compositionally biased region" description="Low complexity" evidence="11">
    <location>
        <begin position="11"/>
        <end position="21"/>
    </location>
</feature>
<evidence type="ECO:0000256" key="3">
    <source>
        <dbReference type="ARBA" id="ARBA00022676"/>
    </source>
</evidence>
<keyword evidence="2" id="KW-1003">Cell membrane</keyword>
<comment type="pathway">
    <text evidence="8">Carotenoid biosynthesis; staphyloxanthin biosynthesis; staphyloxanthin from farnesyl diphosphate: step 4/5.</text>
</comment>
<feature type="domain" description="Glycosyltransferase 2-like" evidence="12">
    <location>
        <begin position="102"/>
        <end position="205"/>
    </location>
</feature>
<accession>A0ABU3HD39</accession>
<keyword evidence="6" id="KW-0472">Membrane</keyword>
<evidence type="ECO:0000256" key="11">
    <source>
        <dbReference type="SAM" id="MobiDB-lite"/>
    </source>
</evidence>
<evidence type="ECO:0000256" key="10">
    <source>
        <dbReference type="ARBA" id="ARBA00040345"/>
    </source>
</evidence>
<name>A0ABU3HD39_9BACL</name>
<feature type="compositionally biased region" description="Low complexity" evidence="11">
    <location>
        <begin position="52"/>
        <end position="69"/>
    </location>
</feature>
<comment type="function">
    <text evidence="7">Catalyzes the glycosylation of 4,4'-diaponeurosporenoate, i.e. the esterification of glucose at the C1'' position with the carboxyl group of 4,4'-diaponeurosporenic acid, to form glycosyl-4,4'-diaponeurosporenoate. This is a step in the biosynthesis of staphyloxanthin, an orange pigment present in most staphylococci strains.</text>
</comment>
<evidence type="ECO:0000256" key="1">
    <source>
        <dbReference type="ARBA" id="ARBA00004236"/>
    </source>
</evidence>
<comment type="subcellular location">
    <subcellularLocation>
        <location evidence="1">Cell membrane</location>
    </subcellularLocation>
</comment>
<reference evidence="13 14" key="1">
    <citation type="submission" date="2023-07" db="EMBL/GenBank/DDBJ databases">
        <title>Genomic Encyclopedia of Type Strains, Phase IV (KMG-IV): sequencing the most valuable type-strain genomes for metagenomic binning, comparative biology and taxonomic classification.</title>
        <authorList>
            <person name="Goeker M."/>
        </authorList>
    </citation>
    <scope>NUCLEOTIDE SEQUENCE [LARGE SCALE GENOMIC DNA]</scope>
    <source>
        <strain evidence="13 14">T98</strain>
    </source>
</reference>
<evidence type="ECO:0000256" key="6">
    <source>
        <dbReference type="ARBA" id="ARBA00023136"/>
    </source>
</evidence>
<evidence type="ECO:0000313" key="13">
    <source>
        <dbReference type="EMBL" id="MDT3428386.1"/>
    </source>
</evidence>
<evidence type="ECO:0000256" key="8">
    <source>
        <dbReference type="ARBA" id="ARBA00037904"/>
    </source>
</evidence>
<dbReference type="InterPro" id="IPR001173">
    <property type="entry name" value="Glyco_trans_2-like"/>
</dbReference>
<dbReference type="EMBL" id="JAUSUY010000020">
    <property type="protein sequence ID" value="MDT3428386.1"/>
    <property type="molecule type" value="Genomic_DNA"/>
</dbReference>
<keyword evidence="3" id="KW-0328">Glycosyltransferase</keyword>
<dbReference type="Pfam" id="PF00535">
    <property type="entry name" value="Glycos_transf_2"/>
    <property type="match status" value="1"/>
</dbReference>
<keyword evidence="5" id="KW-0125">Carotenoid biosynthesis</keyword>
<dbReference type="Gene3D" id="3.90.550.10">
    <property type="entry name" value="Spore Coat Polysaccharide Biosynthesis Protein SpsA, Chain A"/>
    <property type="match status" value="1"/>
</dbReference>
<dbReference type="RefSeq" id="WP_312001319.1">
    <property type="nucleotide sequence ID" value="NZ_JAUSUY010000020.1"/>
</dbReference>
<evidence type="ECO:0000313" key="14">
    <source>
        <dbReference type="Proteomes" id="UP001248709"/>
    </source>
</evidence>
<keyword evidence="14" id="KW-1185">Reference proteome</keyword>
<evidence type="ECO:0000259" key="12">
    <source>
        <dbReference type="Pfam" id="PF00535"/>
    </source>
</evidence>
<evidence type="ECO:0000256" key="4">
    <source>
        <dbReference type="ARBA" id="ARBA00022679"/>
    </source>
</evidence>
<evidence type="ECO:0000256" key="7">
    <source>
        <dbReference type="ARBA" id="ARBA00037281"/>
    </source>
</evidence>
<dbReference type="PANTHER" id="PTHR43646">
    <property type="entry name" value="GLYCOSYLTRANSFERASE"/>
    <property type="match status" value="1"/>
</dbReference>
<comment type="similarity">
    <text evidence="9">Belongs to the glycosyltransferase 2 family. CrtQ subfamily.</text>
</comment>
<dbReference type="PANTHER" id="PTHR43646:SF2">
    <property type="entry name" value="GLYCOSYLTRANSFERASE 2-LIKE DOMAIN-CONTAINING PROTEIN"/>
    <property type="match status" value="1"/>
</dbReference>
<evidence type="ECO:0000256" key="9">
    <source>
        <dbReference type="ARBA" id="ARBA00038120"/>
    </source>
</evidence>
<dbReference type="SUPFAM" id="SSF53448">
    <property type="entry name" value="Nucleotide-diphospho-sugar transferases"/>
    <property type="match status" value="1"/>
</dbReference>
<evidence type="ECO:0000256" key="2">
    <source>
        <dbReference type="ARBA" id="ARBA00022475"/>
    </source>
</evidence>
<sequence>MRIGVHPKPAGRSTGSSSRRGNALPGPAKPRKLRGGKGMKLAGALKSRRISATTARGTGVTAAGRAAGKSSGGRSGRASLHPASRVARKSLWTPPALRGRLSVIISACNEERTLGAVLKEAERLGPEEIIIVLNGCVDNSYRRARQCGRAMIVHCPEAAGHDVGRAIGSKLSKGDILLFLDGDIPIPAPALFPFAAAVDRGADVALNDLNPLLPVFGQCDNVTRCKMFLNMALGREDLGASSMTAVPHALSRRALELIGPQALSAPPRAQAAAVLEKLRVEKAGTVNVIKRNRRRKGNTGAGNDVEQMIIGDHAEAMSEVLARGADDLPWQENGPDSRRLLAAWRNGI</sequence>
<comment type="caution">
    <text evidence="13">The sequence shown here is derived from an EMBL/GenBank/DDBJ whole genome shotgun (WGS) entry which is preliminary data.</text>
</comment>
<feature type="region of interest" description="Disordered" evidence="11">
    <location>
        <begin position="1"/>
        <end position="83"/>
    </location>
</feature>
<dbReference type="Proteomes" id="UP001248709">
    <property type="component" value="Unassembled WGS sequence"/>
</dbReference>
<proteinExistence type="inferred from homology"/>
<dbReference type="InterPro" id="IPR029044">
    <property type="entry name" value="Nucleotide-diphossugar_trans"/>
</dbReference>
<protein>
    <recommendedName>
        <fullName evidence="10">4,4'-diaponeurosporenoate glycosyltransferase</fullName>
    </recommendedName>
</protein>
<gene>
    <name evidence="13" type="ORF">J2Z22_003978</name>
</gene>
<organism evidence="13 14">
    <name type="scientific">Paenibacillus forsythiae</name>
    <dbReference type="NCBI Taxonomy" id="365616"/>
    <lineage>
        <taxon>Bacteria</taxon>
        <taxon>Bacillati</taxon>
        <taxon>Bacillota</taxon>
        <taxon>Bacilli</taxon>
        <taxon>Bacillales</taxon>
        <taxon>Paenibacillaceae</taxon>
        <taxon>Paenibacillus</taxon>
    </lineage>
</organism>
<evidence type="ECO:0000256" key="5">
    <source>
        <dbReference type="ARBA" id="ARBA00022746"/>
    </source>
</evidence>